<dbReference type="InterPro" id="IPR025589">
    <property type="entry name" value="Toprim_C_rpt"/>
</dbReference>
<evidence type="ECO:0000313" key="12">
    <source>
        <dbReference type="Proteomes" id="UP000317624"/>
    </source>
</evidence>
<evidence type="ECO:0000256" key="3">
    <source>
        <dbReference type="ARBA" id="ARBA00022723"/>
    </source>
</evidence>
<dbReference type="Pfam" id="PF01131">
    <property type="entry name" value="Topoisom_bac"/>
    <property type="match status" value="1"/>
</dbReference>
<dbReference type="AlphaFoldDB" id="A0A558BJQ1"/>
<dbReference type="Gene3D" id="1.10.290.10">
    <property type="entry name" value="Topoisomerase I, domain 4"/>
    <property type="match status" value="1"/>
</dbReference>
<dbReference type="Gene3D" id="2.70.20.10">
    <property type="entry name" value="Topoisomerase I, domain 3"/>
    <property type="match status" value="1"/>
</dbReference>
<evidence type="ECO:0000256" key="2">
    <source>
        <dbReference type="ARBA" id="ARBA00009446"/>
    </source>
</evidence>
<dbReference type="SMART" id="SM00493">
    <property type="entry name" value="TOPRIM"/>
    <property type="match status" value="1"/>
</dbReference>
<dbReference type="InterPro" id="IPR013824">
    <property type="entry name" value="Topo_IA_cen_sub1"/>
</dbReference>
<feature type="site" description="Interaction with DNA" evidence="8">
    <location>
        <position position="31"/>
    </location>
</feature>
<keyword evidence="3" id="KW-0479">Metal-binding</keyword>
<dbReference type="NCBIfam" id="TIGR01051">
    <property type="entry name" value="topA_bact"/>
    <property type="match status" value="1"/>
</dbReference>
<comment type="catalytic activity">
    <reaction evidence="1 8">
        <text>ATP-independent breakage of single-stranded DNA, followed by passage and rejoining.</text>
        <dbReference type="EC" id="5.6.2.1"/>
    </reaction>
</comment>
<accession>A0A558BJQ1</accession>
<evidence type="ECO:0000313" key="11">
    <source>
        <dbReference type="EMBL" id="TVT36734.1"/>
    </source>
</evidence>
<dbReference type="SUPFAM" id="SSF56712">
    <property type="entry name" value="Prokaryotic type I DNA topoisomerase"/>
    <property type="match status" value="1"/>
</dbReference>
<dbReference type="Gene3D" id="3.40.50.140">
    <property type="match status" value="1"/>
</dbReference>
<dbReference type="InterPro" id="IPR023405">
    <property type="entry name" value="Topo_IA_core_domain"/>
</dbReference>
<evidence type="ECO:0000256" key="8">
    <source>
        <dbReference type="HAMAP-Rule" id="MF_00952"/>
    </source>
</evidence>
<dbReference type="Pfam" id="PF01751">
    <property type="entry name" value="Toprim"/>
    <property type="match status" value="1"/>
</dbReference>
<protein>
    <recommendedName>
        <fullName evidence="8">DNA topoisomerase 1</fullName>
        <ecNumber evidence="8">5.6.2.1</ecNumber>
    </recommendedName>
    <alternativeName>
        <fullName evidence="8">DNA topoisomerase I</fullName>
    </alternativeName>
</protein>
<dbReference type="CDD" id="cd00186">
    <property type="entry name" value="TOP1Ac"/>
    <property type="match status" value="1"/>
</dbReference>
<proteinExistence type="inferred from homology"/>
<evidence type="ECO:0000256" key="6">
    <source>
        <dbReference type="ARBA" id="ARBA00023125"/>
    </source>
</evidence>
<feature type="site" description="Interaction with DNA" evidence="8">
    <location>
        <position position="143"/>
    </location>
</feature>
<dbReference type="InterPro" id="IPR003601">
    <property type="entry name" value="Topo_IA_2"/>
</dbReference>
<keyword evidence="12" id="KW-1185">Reference proteome</keyword>
<dbReference type="SMART" id="SM00436">
    <property type="entry name" value="TOP1Bc"/>
    <property type="match status" value="1"/>
</dbReference>
<comment type="caution">
    <text evidence="11">The sequence shown here is derived from an EMBL/GenBank/DDBJ whole genome shotgun (WGS) entry which is preliminary data.</text>
</comment>
<dbReference type="InterPro" id="IPR013825">
    <property type="entry name" value="Topo_IA_cen_sub2"/>
</dbReference>
<comment type="subunit">
    <text evidence="8">Monomer.</text>
</comment>
<feature type="site" description="Interaction with DNA" evidence="8">
    <location>
        <position position="144"/>
    </location>
</feature>
<dbReference type="HAMAP" id="MF_00952">
    <property type="entry name" value="Topoisom_1_prok"/>
    <property type="match status" value="1"/>
</dbReference>
<feature type="domain" description="Toprim" evidence="9">
    <location>
        <begin position="1"/>
        <end position="117"/>
    </location>
</feature>
<dbReference type="GO" id="GO:0003677">
    <property type="term" value="F:DNA binding"/>
    <property type="evidence" value="ECO:0007669"/>
    <property type="project" value="UniProtKB-KW"/>
</dbReference>
<dbReference type="PANTHER" id="PTHR42785">
    <property type="entry name" value="DNA TOPOISOMERASE, TYPE IA, CORE"/>
    <property type="match status" value="1"/>
</dbReference>
<keyword evidence="7 8" id="KW-0413">Isomerase</keyword>
<dbReference type="InterPro" id="IPR034149">
    <property type="entry name" value="TOPRIM_TopoI"/>
</dbReference>
<feature type="region of interest" description="Interaction with DNA" evidence="8">
    <location>
        <begin position="167"/>
        <end position="172"/>
    </location>
</feature>
<dbReference type="InterPro" id="IPR000380">
    <property type="entry name" value="Topo_IA"/>
</dbReference>
<organism evidence="11 12">
    <name type="scientific">Hymenobacter setariae</name>
    <dbReference type="NCBI Taxonomy" id="2594794"/>
    <lineage>
        <taxon>Bacteria</taxon>
        <taxon>Pseudomonadati</taxon>
        <taxon>Bacteroidota</taxon>
        <taxon>Cytophagia</taxon>
        <taxon>Cytophagales</taxon>
        <taxon>Hymenobacteraceae</taxon>
        <taxon>Hymenobacter</taxon>
    </lineage>
</organism>
<dbReference type="GO" id="GO:0003917">
    <property type="term" value="F:DNA topoisomerase type I (single strand cut, ATP-independent) activity"/>
    <property type="evidence" value="ECO:0007669"/>
    <property type="project" value="UniProtKB-UniRule"/>
</dbReference>
<comment type="similarity">
    <text evidence="2 8">Belongs to the type IA topoisomerase family.</text>
</comment>
<evidence type="ECO:0000259" key="10">
    <source>
        <dbReference type="PROSITE" id="PS52039"/>
    </source>
</evidence>
<sequence>MKLIIVESPNKIKKIKGYAGPDYEVAASVGHIRDLVVNKETGSIGVDREHGHALIYGISADKKDVVANLRSKAKAAGPGNVYLATDPDREGEAISWHLCQVLGLDPRTTKRVTFQEITEKAIKAALAAPRLIDMPLVSAQEGRRAVDRLVGFTVSPVLSRKIAQGLSAGRVQSVAVRLIVEREREIQQFSDRFTVPVVATVQTSHGESLSARRTAEPFATLAEGQAYLQQVGGSRFGVASVEKKPVERQPQPAFSTSTLQQEGVKKLKFKVQKTSDLAQKLFEEGHITYIRTDSVNLGEEATQQAHAQITAQFGAGQFQARQTKNKDGAQEAHEAIRPTHWENATAGDTPDEQALYRLIYTRALASQMVAAQYDQTTITLVPGADAGDTYTSSTRVQTSLGYLAVYQDAEEEASESDEAETTLQHPVQVGEALKLLKLETRQSYARPAKRYNEATIVADLEKRGIGRPSTYASILKTIFARQYIDTGSVAGKKLTSQVLTWQDGQVTTSSKSETLGADKDKLLPTATGTQVTEFLEQNFPKIMDYKFTAGCEAIFDKIAAGTQTYQQFVPMFDKNLLDWVAKANDLTPDRAELQKRFVGQFEGAEMLIGTGKNGPYIAHAEKYYTIPEGISPATLSEAQAQAIITQRRQTAPREVGQHQGKPVVVGQGPKGVYLKWNEQYFNVPANTAAAEITSAQAVGIITQAQAEVAKNVLATVGKYTVGRNEWGLYVSDGDVKAKFRPGVTEDEAKATTVEQAAEMIKSYKAWKKKNAGKK</sequence>
<dbReference type="GO" id="GO:0006265">
    <property type="term" value="P:DNA topological change"/>
    <property type="evidence" value="ECO:0007669"/>
    <property type="project" value="UniProtKB-UniRule"/>
</dbReference>
<dbReference type="PANTHER" id="PTHR42785:SF1">
    <property type="entry name" value="DNA TOPOISOMERASE"/>
    <property type="match status" value="1"/>
</dbReference>
<dbReference type="InterPro" id="IPR013497">
    <property type="entry name" value="Topo_IA_cen"/>
</dbReference>
<dbReference type="RefSeq" id="WP_144853361.1">
    <property type="nucleotide sequence ID" value="NZ_VMRJ01000009.1"/>
</dbReference>
<keyword evidence="4" id="KW-0460">Magnesium</keyword>
<dbReference type="OrthoDB" id="9804262at2"/>
<feature type="site" description="Interaction with DNA" evidence="8">
    <location>
        <position position="481"/>
    </location>
</feature>
<feature type="site" description="Interaction with DNA" evidence="8">
    <location>
        <position position="291"/>
    </location>
</feature>
<dbReference type="InterPro" id="IPR006171">
    <property type="entry name" value="TOPRIM_dom"/>
</dbReference>
<feature type="site" description="Interaction with DNA" evidence="8">
    <location>
        <position position="147"/>
    </location>
</feature>
<dbReference type="CDD" id="cd03363">
    <property type="entry name" value="TOPRIM_TopoIA_TopoI"/>
    <property type="match status" value="1"/>
</dbReference>
<evidence type="ECO:0000256" key="4">
    <source>
        <dbReference type="ARBA" id="ARBA00022842"/>
    </source>
</evidence>
<dbReference type="PRINTS" id="PR00417">
    <property type="entry name" value="PRTPISMRASEI"/>
</dbReference>
<dbReference type="Pfam" id="PF13368">
    <property type="entry name" value="Toprim_C_rpt"/>
    <property type="match status" value="2"/>
</dbReference>
<dbReference type="EMBL" id="VMRJ01000009">
    <property type="protein sequence ID" value="TVT36734.1"/>
    <property type="molecule type" value="Genomic_DNA"/>
</dbReference>
<feature type="domain" description="Topo IA-type catalytic" evidence="10">
    <location>
        <begin position="133"/>
        <end position="581"/>
    </location>
</feature>
<dbReference type="PROSITE" id="PS50880">
    <property type="entry name" value="TOPRIM"/>
    <property type="match status" value="1"/>
</dbReference>
<evidence type="ECO:0000256" key="1">
    <source>
        <dbReference type="ARBA" id="ARBA00000213"/>
    </source>
</evidence>
<name>A0A558BJQ1_9BACT</name>
<dbReference type="InterPro" id="IPR028612">
    <property type="entry name" value="Topoisom_1_IA"/>
</dbReference>
<dbReference type="EC" id="5.6.2.1" evidence="8"/>
<evidence type="ECO:0000256" key="7">
    <source>
        <dbReference type="ARBA" id="ARBA00023235"/>
    </source>
</evidence>
<dbReference type="Proteomes" id="UP000317624">
    <property type="component" value="Unassembled WGS sequence"/>
</dbReference>
<gene>
    <name evidence="8 11" type="primary">topA</name>
    <name evidence="11" type="ORF">FNT36_24795</name>
</gene>
<dbReference type="GO" id="GO:0046872">
    <property type="term" value="F:metal ion binding"/>
    <property type="evidence" value="ECO:0007669"/>
    <property type="project" value="UniProtKB-KW"/>
</dbReference>
<keyword evidence="5 8" id="KW-0799">Topoisomerase</keyword>
<comment type="caution">
    <text evidence="8">Lacks conserved residue(s) required for the propagation of feature annotation.</text>
</comment>
<evidence type="ECO:0000259" key="9">
    <source>
        <dbReference type="PROSITE" id="PS50880"/>
    </source>
</evidence>
<evidence type="ECO:0000256" key="5">
    <source>
        <dbReference type="ARBA" id="ARBA00023029"/>
    </source>
</evidence>
<dbReference type="InterPro" id="IPR005733">
    <property type="entry name" value="TopoI_bac-type"/>
</dbReference>
<dbReference type="InterPro" id="IPR013826">
    <property type="entry name" value="Topo_IA_cen_sub3"/>
</dbReference>
<dbReference type="Gene3D" id="1.10.460.10">
    <property type="entry name" value="Topoisomerase I, domain 2"/>
    <property type="match status" value="2"/>
</dbReference>
<keyword evidence="6 8" id="KW-0238">DNA-binding</keyword>
<comment type="function">
    <text evidence="8">Releases the supercoiling and torsional tension of DNA, which is introduced during the DNA replication and transcription, by transiently cleaving and rejoining one strand of the DNA duplex. Introduces a single-strand break via transesterification at a target site in duplex DNA. The scissile phosphodiester is attacked by the catalytic tyrosine of the enzyme, resulting in the formation of a DNA-(5'-phosphotyrosyl)-enzyme intermediate and the expulsion of a 3'-OH DNA strand. The free DNA strand then undergoes passage around the unbroken strand, thus removing DNA supercoils. Finally, in the religation step, the DNA 3'-OH attacks the covalent intermediate to expel the active-site tyrosine and restore the DNA phosphodiester backbone.</text>
</comment>
<dbReference type="SMART" id="SM00437">
    <property type="entry name" value="TOP1Ac"/>
    <property type="match status" value="1"/>
</dbReference>
<reference evidence="11 12" key="1">
    <citation type="submission" date="2019-07" db="EMBL/GenBank/DDBJ databases">
        <title>Hymenobacter sp. straun FUR1 Genome sequencing and assembly.</title>
        <authorList>
            <person name="Chhetri G."/>
        </authorList>
    </citation>
    <scope>NUCLEOTIDE SEQUENCE [LARGE SCALE GENOMIC DNA]</scope>
    <source>
        <strain evidence="11 12">Fur1</strain>
    </source>
</reference>
<dbReference type="InterPro" id="IPR003602">
    <property type="entry name" value="Topo_IA_DNA-bd_dom"/>
</dbReference>
<dbReference type="PROSITE" id="PS52039">
    <property type="entry name" value="TOPO_IA_2"/>
    <property type="match status" value="1"/>
</dbReference>
<feature type="active site" description="O-(5'-phospho-DNA)-tyrosine intermediate" evidence="8">
    <location>
        <position position="289"/>
    </location>
</feature>